<name>A0A1H9DA55_9FLAO</name>
<evidence type="ECO:0000313" key="2">
    <source>
        <dbReference type="Proteomes" id="UP000198648"/>
    </source>
</evidence>
<dbReference type="GO" id="GO:0009295">
    <property type="term" value="C:nucleoid"/>
    <property type="evidence" value="ECO:0007669"/>
    <property type="project" value="InterPro"/>
</dbReference>
<dbReference type="Pfam" id="PF04245">
    <property type="entry name" value="NA37"/>
    <property type="match status" value="1"/>
</dbReference>
<protein>
    <recommendedName>
        <fullName evidence="3">Nucleoid associated protein NdpA</fullName>
    </recommendedName>
</protein>
<evidence type="ECO:0000313" key="1">
    <source>
        <dbReference type="EMBL" id="SEQ09713.1"/>
    </source>
</evidence>
<dbReference type="STRING" id="1299341.SAMN05444005_10692"/>
<keyword evidence="2" id="KW-1185">Reference proteome</keyword>
<evidence type="ECO:0008006" key="3">
    <source>
        <dbReference type="Google" id="ProtNLM"/>
    </source>
</evidence>
<gene>
    <name evidence="1" type="ORF">SAMN05444005_10692</name>
</gene>
<reference evidence="1 2" key="1">
    <citation type="submission" date="2016-10" db="EMBL/GenBank/DDBJ databases">
        <authorList>
            <person name="de Groot N.N."/>
        </authorList>
    </citation>
    <scope>NUCLEOTIDE SEQUENCE [LARGE SCALE GENOMIC DNA]</scope>
    <source>
        <strain evidence="1 2">DSM 27078</strain>
    </source>
</reference>
<dbReference type="InterPro" id="IPR007358">
    <property type="entry name" value="Nucleoid_associated_NdpA"/>
</dbReference>
<organism evidence="1 2">
    <name type="scientific">Flavobacterium urocaniciphilum</name>
    <dbReference type="NCBI Taxonomy" id="1299341"/>
    <lineage>
        <taxon>Bacteria</taxon>
        <taxon>Pseudomonadati</taxon>
        <taxon>Bacteroidota</taxon>
        <taxon>Flavobacteriia</taxon>
        <taxon>Flavobacteriales</taxon>
        <taxon>Flavobacteriaceae</taxon>
        <taxon>Flavobacterium</taxon>
    </lineage>
</organism>
<dbReference type="Proteomes" id="UP000198648">
    <property type="component" value="Unassembled WGS sequence"/>
</dbReference>
<dbReference type="AlphaFoldDB" id="A0A1H9DA55"/>
<dbReference type="EMBL" id="FOEI01000006">
    <property type="protein sequence ID" value="SEQ09713.1"/>
    <property type="molecule type" value="Genomic_DNA"/>
</dbReference>
<sequence length="362" mass="42791">MSNRLIDTLKMINLFNTHIENLSIHRVGNKSRNEAIFLSENPYTLNDEIMPLLKEYFFKAFREKEENYYQFAHDVDLEYNEMFNLVTEVFNKPSEIHNVSKKITQHLFEQSNHPHIKNGEVYVAYLTNISIDNNVVDAIGVFKSEIKTDFLQFEEKGSDLEMILQDGINLNKLDKGCLIFNYKKEEGYKILTVDSNRYDARYWLEHFLSVDVFQDETFMTKKYLQFCKDFAKEVVLPAEDKKEEVLFMNRAVNHFAKNDNFEETAFLNDVIVNPDLIPEFKNYKVDRGAKYSIEDVSDFPIANAAVTDVRRKLKNTIELDTNIQIKLDFINPESAEKFVEKGWDEEKQMYYYLVYFNKENKS</sequence>
<proteinExistence type="predicted"/>
<accession>A0A1H9DA55</accession>